<dbReference type="PROSITE" id="PS00678">
    <property type="entry name" value="WD_REPEATS_1"/>
    <property type="match status" value="1"/>
</dbReference>
<comment type="caution">
    <text evidence="4">The sequence shown here is derived from an EMBL/GenBank/DDBJ whole genome shotgun (WGS) entry which is preliminary data.</text>
</comment>
<dbReference type="SUPFAM" id="SSF50978">
    <property type="entry name" value="WD40 repeat-like"/>
    <property type="match status" value="1"/>
</dbReference>
<dbReference type="SMART" id="SM00320">
    <property type="entry name" value="WD40"/>
    <property type="match status" value="5"/>
</dbReference>
<dbReference type="OrthoDB" id="427795at2759"/>
<dbReference type="InterPro" id="IPR019775">
    <property type="entry name" value="WD40_repeat_CS"/>
</dbReference>
<reference evidence="4 5" key="1">
    <citation type="submission" date="2016-07" db="EMBL/GenBank/DDBJ databases">
        <title>Pervasive Adenine N6-methylation of Active Genes in Fungi.</title>
        <authorList>
            <consortium name="DOE Joint Genome Institute"/>
            <person name="Mondo S.J."/>
            <person name="Dannebaum R.O."/>
            <person name="Kuo R.C."/>
            <person name="Labutti K."/>
            <person name="Haridas S."/>
            <person name="Kuo A."/>
            <person name="Salamov A."/>
            <person name="Ahrendt S.R."/>
            <person name="Lipzen A."/>
            <person name="Sullivan W."/>
            <person name="Andreopoulos W.B."/>
            <person name="Clum A."/>
            <person name="Lindquist E."/>
            <person name="Daum C."/>
            <person name="Ramamoorthy G.K."/>
            <person name="Gryganskyi A."/>
            <person name="Culley D."/>
            <person name="Magnuson J.K."/>
            <person name="James T.Y."/>
            <person name="O'Malley M.A."/>
            <person name="Stajich J.E."/>
            <person name="Spatafora J.W."/>
            <person name="Visel A."/>
            <person name="Grigoriev I.V."/>
        </authorList>
    </citation>
    <scope>NUCLEOTIDE SEQUENCE [LARGE SCALE GENOMIC DNA]</scope>
    <source>
        <strain evidence="4 5">PL171</strain>
    </source>
</reference>
<dbReference type="PROSITE" id="PS50082">
    <property type="entry name" value="WD_REPEATS_2"/>
    <property type="match status" value="1"/>
</dbReference>
<evidence type="ECO:0000256" key="1">
    <source>
        <dbReference type="ARBA" id="ARBA00022574"/>
    </source>
</evidence>
<keyword evidence="1 3" id="KW-0853">WD repeat</keyword>
<evidence type="ECO:0000313" key="4">
    <source>
        <dbReference type="EMBL" id="ORZ32314.1"/>
    </source>
</evidence>
<dbReference type="Gene3D" id="2.130.10.10">
    <property type="entry name" value="YVTN repeat-like/Quinoprotein amine dehydrogenase"/>
    <property type="match status" value="1"/>
</dbReference>
<dbReference type="InterPro" id="IPR036322">
    <property type="entry name" value="WD40_repeat_dom_sf"/>
</dbReference>
<proteinExistence type="predicted"/>
<evidence type="ECO:0000256" key="3">
    <source>
        <dbReference type="PROSITE-ProRule" id="PRU00221"/>
    </source>
</evidence>
<accession>A0A1Y2HE78</accession>
<dbReference type="InterPro" id="IPR015943">
    <property type="entry name" value="WD40/YVTN_repeat-like_dom_sf"/>
</dbReference>
<feature type="repeat" description="WD" evidence="3">
    <location>
        <begin position="134"/>
        <end position="156"/>
    </location>
</feature>
<evidence type="ECO:0000313" key="5">
    <source>
        <dbReference type="Proteomes" id="UP000193411"/>
    </source>
</evidence>
<name>A0A1Y2HE78_9FUNG</name>
<gene>
    <name evidence="4" type="ORF">BCR44DRAFT_126542</name>
</gene>
<sequence>MTISSDKPQIINHSTLSLDFTPHSTAWLPRTARVCVVGESTRGTGQVHVYELHRGGLQLVSKSETPAAFKCATLGASPLGRQCMATGDMKGEMAVWDLERMDVPVYRAAKAHEGVVNAVDACAGRTVGCGAPEIATASRDGCVKVWDIRQKDSPVAQIAPQRGESTRDCWTVAFGNSFNNDDRWVAAGYDNGDLKLFDLRAMAVVWETNLKNGVVSVQFDRWDIKANKLVAGTLEAGIHVFDLRTLHPEQGFAQLRETQPGSNATVWAVKHSPHNRDLFVASSGQGALSLYKYNYPNARSAKDDKDRAYGVMGSLDLIQSATVAEQPIASFDWSPDKQGLCAYTAYDQTVRVGIVTKLNQL</sequence>
<keyword evidence="2" id="KW-0677">Repeat</keyword>
<protein>
    <submittedName>
        <fullName evidence="4">WD repeat-containing protein 92</fullName>
    </submittedName>
</protein>
<dbReference type="InterPro" id="IPR001680">
    <property type="entry name" value="WD40_rpt"/>
</dbReference>
<organism evidence="4 5">
    <name type="scientific">Catenaria anguillulae PL171</name>
    <dbReference type="NCBI Taxonomy" id="765915"/>
    <lineage>
        <taxon>Eukaryota</taxon>
        <taxon>Fungi</taxon>
        <taxon>Fungi incertae sedis</taxon>
        <taxon>Blastocladiomycota</taxon>
        <taxon>Blastocladiomycetes</taxon>
        <taxon>Blastocladiales</taxon>
        <taxon>Catenariaceae</taxon>
        <taxon>Catenaria</taxon>
    </lineage>
</organism>
<evidence type="ECO:0000256" key="2">
    <source>
        <dbReference type="ARBA" id="ARBA00022737"/>
    </source>
</evidence>
<dbReference type="AlphaFoldDB" id="A0A1Y2HE78"/>
<dbReference type="Proteomes" id="UP000193411">
    <property type="component" value="Unassembled WGS sequence"/>
</dbReference>
<dbReference type="EMBL" id="MCFL01000048">
    <property type="protein sequence ID" value="ORZ32314.1"/>
    <property type="molecule type" value="Genomic_DNA"/>
</dbReference>
<dbReference type="PANTHER" id="PTHR10971">
    <property type="entry name" value="MRNA EXPORT FACTOR AND BUB3"/>
    <property type="match status" value="1"/>
</dbReference>
<keyword evidence="5" id="KW-1185">Reference proteome</keyword>
<dbReference type="Pfam" id="PF00400">
    <property type="entry name" value="WD40"/>
    <property type="match status" value="1"/>
</dbReference>
<dbReference type="STRING" id="765915.A0A1Y2HE78"/>